<dbReference type="GO" id="GO:0008483">
    <property type="term" value="F:transaminase activity"/>
    <property type="evidence" value="ECO:0007669"/>
    <property type="project" value="UniProtKB-KW"/>
</dbReference>
<dbReference type="PIRSF" id="PIRSF005572">
    <property type="entry name" value="NifS"/>
    <property type="match status" value="1"/>
</dbReference>
<dbReference type="EMBL" id="CP001013">
    <property type="protein sequence ID" value="ACB33680.1"/>
    <property type="molecule type" value="Genomic_DNA"/>
</dbReference>
<keyword evidence="10" id="KW-0032">Aminotransferase</keyword>
<keyword evidence="4" id="KW-0479">Metal-binding</keyword>
<sequence>MNPPVYLDHNATTQPAPEVIEEMLDSLQKVWANPSSTHAPGQAARRALTDARTRVAQFLGCLGAELVFTSGATEANHIAVLGALAQGRATGRTRLVMSAVEHPGMLALAERLRGEGVVVDLIGVDARGVLDLQCARRLIGDDVALVSVMGANNETGVLMPVAELAALAHAAGTFVHVDATQLVGKTAARFDAGGADLWSVSAHKLHGPKGVGALVVRKGLNWPALFAGRQERHRRGGTENLPGIVGFAAAAERTARTLAHDMSHMRDLQGRLESGLRAALPGVHLYGTGADRLPNTSCLRFGTLDAEQVLGKLERAGVFASSGAACTASGTQPSHVLLAMGEPALHARASVRFSLGRDTTAAEIDQTLAAAVRALGPLLHTVPAPAEALAA</sequence>
<dbReference type="InterPro" id="IPR015424">
    <property type="entry name" value="PyrdxlP-dep_Trfase"/>
</dbReference>
<comment type="similarity">
    <text evidence="2">Belongs to the class-V pyridoxal-phosphate-dependent aminotransferase family. NifS/IscS subfamily.</text>
</comment>
<evidence type="ECO:0000256" key="4">
    <source>
        <dbReference type="ARBA" id="ARBA00022723"/>
    </source>
</evidence>
<evidence type="ECO:0000313" key="11">
    <source>
        <dbReference type="Proteomes" id="UP000001693"/>
    </source>
</evidence>
<dbReference type="InterPro" id="IPR015421">
    <property type="entry name" value="PyrdxlP-dep_Trfase_major"/>
</dbReference>
<evidence type="ECO:0000313" key="10">
    <source>
        <dbReference type="EMBL" id="ACB33680.1"/>
    </source>
</evidence>
<dbReference type="eggNOG" id="COG1104">
    <property type="taxonomic scope" value="Bacteria"/>
</dbReference>
<dbReference type="GO" id="GO:0031071">
    <property type="term" value="F:cysteine desulfurase activity"/>
    <property type="evidence" value="ECO:0007669"/>
    <property type="project" value="UniProtKB-EC"/>
</dbReference>
<evidence type="ECO:0000256" key="6">
    <source>
        <dbReference type="ARBA" id="ARBA00023004"/>
    </source>
</evidence>
<dbReference type="Pfam" id="PF00266">
    <property type="entry name" value="Aminotran_5"/>
    <property type="match status" value="1"/>
</dbReference>
<comment type="catalytic activity">
    <reaction evidence="8">
        <text>(sulfur carrier)-H + L-cysteine = (sulfur carrier)-SH + L-alanine</text>
        <dbReference type="Rhea" id="RHEA:43892"/>
        <dbReference type="Rhea" id="RHEA-COMP:14737"/>
        <dbReference type="Rhea" id="RHEA-COMP:14739"/>
        <dbReference type="ChEBI" id="CHEBI:29917"/>
        <dbReference type="ChEBI" id="CHEBI:35235"/>
        <dbReference type="ChEBI" id="CHEBI:57972"/>
        <dbReference type="ChEBI" id="CHEBI:64428"/>
        <dbReference type="EC" id="2.8.1.7"/>
    </reaction>
</comment>
<dbReference type="KEGG" id="lch:Lcho_1412"/>
<dbReference type="OrthoDB" id="9808002at2"/>
<dbReference type="GO" id="GO:0051536">
    <property type="term" value="F:iron-sulfur cluster binding"/>
    <property type="evidence" value="ECO:0007669"/>
    <property type="project" value="UniProtKB-KW"/>
</dbReference>
<keyword evidence="7" id="KW-0411">Iron-sulfur</keyword>
<feature type="domain" description="Aminotransferase class V" evidence="9">
    <location>
        <begin position="5"/>
        <end position="366"/>
    </location>
</feature>
<dbReference type="Gene3D" id="3.90.1150.10">
    <property type="entry name" value="Aspartate Aminotransferase, domain 1"/>
    <property type="match status" value="1"/>
</dbReference>
<reference evidence="10 11" key="1">
    <citation type="submission" date="2008-03" db="EMBL/GenBank/DDBJ databases">
        <title>Complete sequence of Leptothrix cholodnii SP-6.</title>
        <authorList>
            <consortium name="US DOE Joint Genome Institute"/>
            <person name="Copeland A."/>
            <person name="Lucas S."/>
            <person name="Lapidus A."/>
            <person name="Glavina del Rio T."/>
            <person name="Dalin E."/>
            <person name="Tice H."/>
            <person name="Bruce D."/>
            <person name="Goodwin L."/>
            <person name="Pitluck S."/>
            <person name="Chertkov O."/>
            <person name="Brettin T."/>
            <person name="Detter J.C."/>
            <person name="Han C."/>
            <person name="Kuske C.R."/>
            <person name="Schmutz J."/>
            <person name="Larimer F."/>
            <person name="Land M."/>
            <person name="Hauser L."/>
            <person name="Kyrpides N."/>
            <person name="Lykidis A."/>
            <person name="Emerson D."/>
            <person name="Richardson P."/>
        </authorList>
    </citation>
    <scope>NUCLEOTIDE SEQUENCE [LARGE SCALE GENOMIC DNA]</scope>
    <source>
        <strain evidence="11">ATCC 51168 / LMG 8142 / SP-6</strain>
    </source>
</reference>
<dbReference type="Proteomes" id="UP000001693">
    <property type="component" value="Chromosome"/>
</dbReference>
<dbReference type="PANTHER" id="PTHR11601">
    <property type="entry name" value="CYSTEINE DESULFURYLASE FAMILY MEMBER"/>
    <property type="match status" value="1"/>
</dbReference>
<dbReference type="GO" id="GO:0046872">
    <property type="term" value="F:metal ion binding"/>
    <property type="evidence" value="ECO:0007669"/>
    <property type="project" value="UniProtKB-KW"/>
</dbReference>
<protein>
    <submittedName>
        <fullName evidence="10">Aminotransferase class V</fullName>
    </submittedName>
</protein>
<gene>
    <name evidence="10" type="ordered locus">Lcho_1412</name>
</gene>
<dbReference type="RefSeq" id="WP_012346442.1">
    <property type="nucleotide sequence ID" value="NC_010524.1"/>
</dbReference>
<dbReference type="STRING" id="395495.Lcho_1412"/>
<organism evidence="10 11">
    <name type="scientific">Leptothrix cholodnii (strain ATCC 51168 / LMG 8142 / SP-6)</name>
    <name type="common">Leptothrix discophora (strain SP-6)</name>
    <dbReference type="NCBI Taxonomy" id="395495"/>
    <lineage>
        <taxon>Bacteria</taxon>
        <taxon>Pseudomonadati</taxon>
        <taxon>Pseudomonadota</taxon>
        <taxon>Betaproteobacteria</taxon>
        <taxon>Burkholderiales</taxon>
        <taxon>Sphaerotilaceae</taxon>
        <taxon>Leptothrix</taxon>
    </lineage>
</organism>
<dbReference type="Gene3D" id="3.40.640.10">
    <property type="entry name" value="Type I PLP-dependent aspartate aminotransferase-like (Major domain)"/>
    <property type="match status" value="1"/>
</dbReference>
<keyword evidence="5" id="KW-0663">Pyridoxal phosphate</keyword>
<keyword evidence="11" id="KW-1185">Reference proteome</keyword>
<dbReference type="InterPro" id="IPR000192">
    <property type="entry name" value="Aminotrans_V_dom"/>
</dbReference>
<evidence type="ECO:0000259" key="9">
    <source>
        <dbReference type="Pfam" id="PF00266"/>
    </source>
</evidence>
<keyword evidence="6" id="KW-0408">Iron</keyword>
<evidence type="ECO:0000256" key="1">
    <source>
        <dbReference type="ARBA" id="ARBA00001933"/>
    </source>
</evidence>
<dbReference type="Gene3D" id="1.10.260.50">
    <property type="match status" value="1"/>
</dbReference>
<name>B1Y753_LEPCP</name>
<evidence type="ECO:0000256" key="5">
    <source>
        <dbReference type="ARBA" id="ARBA00022898"/>
    </source>
</evidence>
<dbReference type="HOGENOM" id="CLU_003433_0_0_4"/>
<dbReference type="SUPFAM" id="SSF53383">
    <property type="entry name" value="PLP-dependent transferases"/>
    <property type="match status" value="1"/>
</dbReference>
<comment type="cofactor">
    <cofactor evidence="1">
        <name>pyridoxal 5'-phosphate</name>
        <dbReference type="ChEBI" id="CHEBI:597326"/>
    </cofactor>
</comment>
<keyword evidence="3 10" id="KW-0808">Transferase</keyword>
<dbReference type="InterPro" id="IPR016454">
    <property type="entry name" value="Cysteine_dSase"/>
</dbReference>
<dbReference type="PANTHER" id="PTHR11601:SF34">
    <property type="entry name" value="CYSTEINE DESULFURASE"/>
    <property type="match status" value="1"/>
</dbReference>
<evidence type="ECO:0000256" key="8">
    <source>
        <dbReference type="ARBA" id="ARBA00050776"/>
    </source>
</evidence>
<accession>B1Y753</accession>
<evidence type="ECO:0000256" key="2">
    <source>
        <dbReference type="ARBA" id="ARBA00006490"/>
    </source>
</evidence>
<proteinExistence type="inferred from homology"/>
<dbReference type="InterPro" id="IPR015422">
    <property type="entry name" value="PyrdxlP-dep_Trfase_small"/>
</dbReference>
<evidence type="ECO:0000256" key="7">
    <source>
        <dbReference type="ARBA" id="ARBA00023014"/>
    </source>
</evidence>
<evidence type="ECO:0000256" key="3">
    <source>
        <dbReference type="ARBA" id="ARBA00022679"/>
    </source>
</evidence>
<dbReference type="AlphaFoldDB" id="B1Y753"/>